<keyword evidence="6" id="KW-0472">Membrane</keyword>
<keyword evidence="3 8" id="KW-0418">Kinase</keyword>
<dbReference type="PANTHER" id="PTHR43289:SF34">
    <property type="entry name" value="SERINE_THREONINE-PROTEIN KINASE YBDM-RELATED"/>
    <property type="match status" value="1"/>
</dbReference>
<dbReference type="CDD" id="cd14014">
    <property type="entry name" value="STKc_PknB_like"/>
    <property type="match status" value="1"/>
</dbReference>
<evidence type="ECO:0000256" key="2">
    <source>
        <dbReference type="ARBA" id="ARBA00022741"/>
    </source>
</evidence>
<keyword evidence="6" id="KW-0812">Transmembrane</keyword>
<feature type="transmembrane region" description="Helical" evidence="6">
    <location>
        <begin position="402"/>
        <end position="423"/>
    </location>
</feature>
<dbReference type="Pfam" id="PF00069">
    <property type="entry name" value="Pkinase"/>
    <property type="match status" value="1"/>
</dbReference>
<dbReference type="Gene3D" id="1.10.510.10">
    <property type="entry name" value="Transferase(Phosphotransferase) domain 1"/>
    <property type="match status" value="1"/>
</dbReference>
<evidence type="ECO:0000256" key="6">
    <source>
        <dbReference type="SAM" id="Phobius"/>
    </source>
</evidence>
<evidence type="ECO:0000313" key="8">
    <source>
        <dbReference type="EMBL" id="UXI70258.1"/>
    </source>
</evidence>
<evidence type="ECO:0000313" key="9">
    <source>
        <dbReference type="Proteomes" id="UP001064632"/>
    </source>
</evidence>
<evidence type="ECO:0000256" key="5">
    <source>
        <dbReference type="PROSITE-ProRule" id="PRU10141"/>
    </source>
</evidence>
<dbReference type="InterPro" id="IPR000719">
    <property type="entry name" value="Prot_kinase_dom"/>
</dbReference>
<evidence type="ECO:0000259" key="7">
    <source>
        <dbReference type="PROSITE" id="PS50011"/>
    </source>
</evidence>
<dbReference type="InterPro" id="IPR011990">
    <property type="entry name" value="TPR-like_helical_dom_sf"/>
</dbReference>
<keyword evidence="6" id="KW-1133">Transmembrane helix</keyword>
<dbReference type="Gene3D" id="1.25.40.10">
    <property type="entry name" value="Tetratricopeptide repeat domain"/>
    <property type="match status" value="3"/>
</dbReference>
<evidence type="ECO:0000256" key="3">
    <source>
        <dbReference type="ARBA" id="ARBA00022777"/>
    </source>
</evidence>
<dbReference type="PROSITE" id="PS00108">
    <property type="entry name" value="PROTEIN_KINASE_ST"/>
    <property type="match status" value="1"/>
</dbReference>
<dbReference type="SUPFAM" id="SSF56112">
    <property type="entry name" value="Protein kinase-like (PK-like)"/>
    <property type="match status" value="1"/>
</dbReference>
<keyword evidence="1" id="KW-0808">Transferase</keyword>
<feature type="domain" description="Protein kinase" evidence="7">
    <location>
        <begin position="88"/>
        <end position="377"/>
    </location>
</feature>
<evidence type="ECO:0000256" key="4">
    <source>
        <dbReference type="ARBA" id="ARBA00022840"/>
    </source>
</evidence>
<reference evidence="8" key="1">
    <citation type="submission" date="2022-09" db="EMBL/GenBank/DDBJ databases">
        <title>Tahibacter sp. nov., isolated from a fresh water.</title>
        <authorList>
            <person name="Baek J.H."/>
            <person name="Lee J.K."/>
            <person name="Kim J.M."/>
            <person name="Jeon C.O."/>
        </authorList>
    </citation>
    <scope>NUCLEOTIDE SEQUENCE</scope>
    <source>
        <strain evidence="8">W38</strain>
    </source>
</reference>
<feature type="binding site" evidence="5">
    <location>
        <position position="119"/>
    </location>
    <ligand>
        <name>ATP</name>
        <dbReference type="ChEBI" id="CHEBI:30616"/>
    </ligand>
</feature>
<dbReference type="Proteomes" id="UP001064632">
    <property type="component" value="Chromosome"/>
</dbReference>
<dbReference type="EMBL" id="CP104694">
    <property type="protein sequence ID" value="UXI70258.1"/>
    <property type="molecule type" value="Genomic_DNA"/>
</dbReference>
<protein>
    <submittedName>
        <fullName evidence="8">Serine/threonine-protein kinase</fullName>
    </submittedName>
</protein>
<dbReference type="InterPro" id="IPR008271">
    <property type="entry name" value="Ser/Thr_kinase_AS"/>
</dbReference>
<dbReference type="InterPro" id="IPR011009">
    <property type="entry name" value="Kinase-like_dom_sf"/>
</dbReference>
<dbReference type="PROSITE" id="PS50011">
    <property type="entry name" value="PROTEIN_KINASE_DOM"/>
    <property type="match status" value="1"/>
</dbReference>
<gene>
    <name evidence="8" type="ORF">N4264_11665</name>
</gene>
<proteinExistence type="predicted"/>
<keyword evidence="4 5" id="KW-0067">ATP-binding</keyword>
<sequence>MTDTASWARMKALFAAAMELPRGERDAFVEREAHGDTALRDEVLALLAADAGEDSAGENVRRVLDGGAQMMADLVREGPSAPERIGAYRVLREIGHGGMGVVFLAERDDGSFMQKVAIKLVRGSLIDAGLEARFRREREILARLSHPHIARLVDGGVGSDGLPWFAMEYIDGARVTEWCDTHRSSIRQRVELFLSIVDAVDYAHRNLVVHRDLKPSNILVTEDGTVKLLDFGIAKLLDESEAPALTGSHTRLMTPDYAAPEQILGEPVSTATDVYSLGVLLFELLSGRLPYASSGGPRVAAAIVDTEPERLRQAISRRTPNSGDLDTLAARRGVAPAQLKRALDGDLERIVAQALAKSSTERHPTAQALAADLRAWLHGRPILSRPTPWPQRVRKFIARHRWEVATGTLVAIVAIVGAFTTLWQAQEARRQALLAREQTVVAQAQARRAAASLKVLSDLIAHADPFNRGGASDVTLRTALDRGVERMERESADDVDIRVPLLAEIGSVYGHLGDPGKGITLLEKALAAAARSPGAIDAEKQVELKLRLAELQQGAGKLDLARATLAEITGPLAQFPADSPLKRDGEIAVASVDWGSGNLDAAAKRLESILPSVGESTDARRRLKVLRLLSNVYYDQRDKRRAAETDLAIVELTTRVGTEAELAVARYYAGTSLSSANRNDDSRKMQELALPVLMRELGKYHVYTLQARSLLGSNHWDGHQWDKGVALLREVIADYRAAPHKVVPGYLASLISLSNIERDRANCRASEELVREIEQLRVAHPDIGDRSAGPITIARIECALDRGQFAEALRETEDGIAHDKAKGKTPSVSQLVFKARALAQAGQLENALTAAREAAAIEVKNVHPARVAARTEEGRILRRMGRMQEAHAALEASLAYWMAPNADGGYSAPRRAETRLELARVLIDLGIDPDRAKDLLEKALEVRAAMMGDQHPRTLEVKAELARLAAARVRGNPAR</sequence>
<dbReference type="GO" id="GO:0016301">
    <property type="term" value="F:kinase activity"/>
    <property type="evidence" value="ECO:0007669"/>
    <property type="project" value="UniProtKB-KW"/>
</dbReference>
<keyword evidence="9" id="KW-1185">Reference proteome</keyword>
<dbReference type="RefSeq" id="WP_261697209.1">
    <property type="nucleotide sequence ID" value="NZ_CP104694.1"/>
</dbReference>
<dbReference type="SUPFAM" id="SSF48452">
    <property type="entry name" value="TPR-like"/>
    <property type="match status" value="3"/>
</dbReference>
<dbReference type="PANTHER" id="PTHR43289">
    <property type="entry name" value="MITOGEN-ACTIVATED PROTEIN KINASE KINASE KINASE 20-RELATED"/>
    <property type="match status" value="1"/>
</dbReference>
<dbReference type="SMART" id="SM00220">
    <property type="entry name" value="S_TKc"/>
    <property type="match status" value="1"/>
</dbReference>
<dbReference type="PROSITE" id="PS00107">
    <property type="entry name" value="PROTEIN_KINASE_ATP"/>
    <property type="match status" value="1"/>
</dbReference>
<name>A0ABY6BLE7_9GAMM</name>
<accession>A0ABY6BLE7</accession>
<evidence type="ECO:0000256" key="1">
    <source>
        <dbReference type="ARBA" id="ARBA00022679"/>
    </source>
</evidence>
<dbReference type="Gene3D" id="3.30.200.20">
    <property type="entry name" value="Phosphorylase Kinase, domain 1"/>
    <property type="match status" value="1"/>
</dbReference>
<keyword evidence="2 5" id="KW-0547">Nucleotide-binding</keyword>
<organism evidence="8 9">
    <name type="scientific">Tahibacter amnicola</name>
    <dbReference type="NCBI Taxonomy" id="2976241"/>
    <lineage>
        <taxon>Bacteria</taxon>
        <taxon>Pseudomonadati</taxon>
        <taxon>Pseudomonadota</taxon>
        <taxon>Gammaproteobacteria</taxon>
        <taxon>Lysobacterales</taxon>
        <taxon>Rhodanobacteraceae</taxon>
        <taxon>Tahibacter</taxon>
    </lineage>
</organism>
<dbReference type="InterPro" id="IPR017441">
    <property type="entry name" value="Protein_kinase_ATP_BS"/>
</dbReference>